<name>A0ABN7UK52_GIGMA</name>
<evidence type="ECO:0000313" key="2">
    <source>
        <dbReference type="Proteomes" id="UP000789901"/>
    </source>
</evidence>
<keyword evidence="2" id="KW-1185">Reference proteome</keyword>
<protein>
    <submittedName>
        <fullName evidence="1">36700_t:CDS:1</fullName>
    </submittedName>
</protein>
<evidence type="ECO:0000313" key="1">
    <source>
        <dbReference type="EMBL" id="CAG8607162.1"/>
    </source>
</evidence>
<accession>A0ABN7UK52</accession>
<gene>
    <name evidence="1" type="ORF">GMARGA_LOCUS7173</name>
</gene>
<organism evidence="1 2">
    <name type="scientific">Gigaspora margarita</name>
    <dbReference type="NCBI Taxonomy" id="4874"/>
    <lineage>
        <taxon>Eukaryota</taxon>
        <taxon>Fungi</taxon>
        <taxon>Fungi incertae sedis</taxon>
        <taxon>Mucoromycota</taxon>
        <taxon>Glomeromycotina</taxon>
        <taxon>Glomeromycetes</taxon>
        <taxon>Diversisporales</taxon>
        <taxon>Gigasporaceae</taxon>
        <taxon>Gigaspora</taxon>
    </lineage>
</organism>
<reference evidence="1 2" key="1">
    <citation type="submission" date="2021-06" db="EMBL/GenBank/DDBJ databases">
        <authorList>
            <person name="Kallberg Y."/>
            <person name="Tangrot J."/>
            <person name="Rosling A."/>
        </authorList>
    </citation>
    <scope>NUCLEOTIDE SEQUENCE [LARGE SCALE GENOMIC DNA]</scope>
    <source>
        <strain evidence="1 2">120-4 pot B 10/14</strain>
    </source>
</reference>
<sequence>MIILQDSKTLATWSQLKLIKNATRKEMKPFWFKSLEATILQDLATRKIKDDFCINADLNRLAISNLQNLLADKRVKD</sequence>
<proteinExistence type="predicted"/>
<dbReference type="EMBL" id="CAJVQB010003405">
    <property type="protein sequence ID" value="CAG8607162.1"/>
    <property type="molecule type" value="Genomic_DNA"/>
</dbReference>
<comment type="caution">
    <text evidence="1">The sequence shown here is derived from an EMBL/GenBank/DDBJ whole genome shotgun (WGS) entry which is preliminary data.</text>
</comment>
<dbReference type="Proteomes" id="UP000789901">
    <property type="component" value="Unassembled WGS sequence"/>
</dbReference>